<dbReference type="OrthoDB" id="76265at2759"/>
<dbReference type="InterPro" id="IPR042618">
    <property type="entry name" value="IQCG"/>
</dbReference>
<evidence type="ECO:0000256" key="6">
    <source>
        <dbReference type="ARBA" id="ARBA00023069"/>
    </source>
</evidence>
<evidence type="ECO:0000256" key="7">
    <source>
        <dbReference type="ARBA" id="ARBA00023212"/>
    </source>
</evidence>
<evidence type="ECO:0000256" key="2">
    <source>
        <dbReference type="ARBA" id="ARBA00008222"/>
    </source>
</evidence>
<reference evidence="12" key="1">
    <citation type="submission" date="2025-08" db="UniProtKB">
        <authorList>
            <consortium name="RefSeq"/>
        </authorList>
    </citation>
    <scope>IDENTIFICATION</scope>
    <source>
        <tissue evidence="12">Whole larval tissue</tissue>
    </source>
</reference>
<dbReference type="PANTHER" id="PTHR14871">
    <property type="entry name" value="DYNEIN REGULATORY COMPLEX PROTEIN 9"/>
    <property type="match status" value="1"/>
</dbReference>
<dbReference type="Pfam" id="PF00612">
    <property type="entry name" value="IQ"/>
    <property type="match status" value="1"/>
</dbReference>
<evidence type="ECO:0000256" key="3">
    <source>
        <dbReference type="ARBA" id="ARBA00013738"/>
    </source>
</evidence>
<keyword evidence="11" id="KW-1185">Reference proteome</keyword>
<sequence length="411" mass="48750">MAAPIPGRQQRILSTVTDTWGQGTVYEYDYEEETLEAKRSVIKRSRSRLDQKISEIAEEVEITSEDFESEVENKLPFLMSAFFATIFEDILAQVGILENCNNGLKIVKTMAEIDHLKALKYNVRQSQVKDELDGVNSQNINSMIFKIRKLDTDRKFLKNIMTATYLSLAQTRTFEPLYQCINSILELDEYRAQLAEEENKNKIIRRELSRQVRQQHIHIRTAVYDTDVAIDKLRTQVEDSVLYSEVRSRYIDNWQNARTEQHHQSIFDIENKPASSIEYYKKRSDQEIRIHTEVENLVTIAINEILQRIESWMDKYDKDMEKIDLDIQRKKNDYQNARDRRVHLEETLAKHEVQMKQWNDFKEEREKIRAYRAKMTKSAIIVQAWWRGLLVRLELGPFRPRKPKHAAKKKF</sequence>
<dbReference type="Proteomes" id="UP000829999">
    <property type="component" value="Chromosome 8"/>
</dbReference>
<feature type="coiled-coil region" evidence="10">
    <location>
        <begin position="313"/>
        <end position="354"/>
    </location>
</feature>
<dbReference type="InterPro" id="IPR000048">
    <property type="entry name" value="IQ_motif_EF-hand-BS"/>
</dbReference>
<keyword evidence="6" id="KW-0969">Cilium</keyword>
<dbReference type="PANTHER" id="PTHR14871:SF1">
    <property type="entry name" value="DYNEIN REGULATORY COMPLEX PROTEIN 9"/>
    <property type="match status" value="1"/>
</dbReference>
<evidence type="ECO:0000256" key="1">
    <source>
        <dbReference type="ARBA" id="ARBA00004611"/>
    </source>
</evidence>
<dbReference type="RefSeq" id="XP_035449502.2">
    <property type="nucleotide sequence ID" value="XM_035593609.2"/>
</dbReference>
<gene>
    <name evidence="12" type="primary">LOC118275591</name>
</gene>
<accession>A0A9R0DDU5</accession>
<evidence type="ECO:0000256" key="8">
    <source>
        <dbReference type="ARBA" id="ARBA00023273"/>
    </source>
</evidence>
<evidence type="ECO:0000313" key="12">
    <source>
        <dbReference type="RefSeq" id="XP_035449502.2"/>
    </source>
</evidence>
<dbReference type="SMART" id="SM00015">
    <property type="entry name" value="IQ"/>
    <property type="match status" value="1"/>
</dbReference>
<dbReference type="GO" id="GO:0005737">
    <property type="term" value="C:cytoplasm"/>
    <property type="evidence" value="ECO:0007669"/>
    <property type="project" value="TreeGrafter"/>
</dbReference>
<evidence type="ECO:0000256" key="5">
    <source>
        <dbReference type="ARBA" id="ARBA00022846"/>
    </source>
</evidence>
<dbReference type="GO" id="GO:0031514">
    <property type="term" value="C:motile cilium"/>
    <property type="evidence" value="ECO:0007669"/>
    <property type="project" value="TreeGrafter"/>
</dbReference>
<keyword evidence="5" id="KW-0282">Flagellum</keyword>
<keyword evidence="4" id="KW-0963">Cytoplasm</keyword>
<dbReference type="AlphaFoldDB" id="A0A9R0DDU5"/>
<evidence type="ECO:0000256" key="10">
    <source>
        <dbReference type="SAM" id="Coils"/>
    </source>
</evidence>
<evidence type="ECO:0000256" key="4">
    <source>
        <dbReference type="ARBA" id="ARBA00022490"/>
    </source>
</evidence>
<comment type="subcellular location">
    <subcellularLocation>
        <location evidence="1">Cytoplasm</location>
        <location evidence="1">Cytoskeleton</location>
        <location evidence="1">Flagellum axoneme</location>
    </subcellularLocation>
</comment>
<organism evidence="11 12">
    <name type="scientific">Spodoptera frugiperda</name>
    <name type="common">Fall armyworm</name>
    <dbReference type="NCBI Taxonomy" id="7108"/>
    <lineage>
        <taxon>Eukaryota</taxon>
        <taxon>Metazoa</taxon>
        <taxon>Ecdysozoa</taxon>
        <taxon>Arthropoda</taxon>
        <taxon>Hexapoda</taxon>
        <taxon>Insecta</taxon>
        <taxon>Pterygota</taxon>
        <taxon>Neoptera</taxon>
        <taxon>Endopterygota</taxon>
        <taxon>Lepidoptera</taxon>
        <taxon>Glossata</taxon>
        <taxon>Ditrysia</taxon>
        <taxon>Noctuoidea</taxon>
        <taxon>Noctuidae</taxon>
        <taxon>Amphipyrinae</taxon>
        <taxon>Spodoptera</taxon>
    </lineage>
</organism>
<dbReference type="GeneID" id="118275591"/>
<dbReference type="GO" id="GO:0044782">
    <property type="term" value="P:cilium organization"/>
    <property type="evidence" value="ECO:0007669"/>
    <property type="project" value="TreeGrafter"/>
</dbReference>
<keyword evidence="8" id="KW-0966">Cell projection</keyword>
<dbReference type="PROSITE" id="PS50096">
    <property type="entry name" value="IQ"/>
    <property type="match status" value="1"/>
</dbReference>
<protein>
    <recommendedName>
        <fullName evidence="3">Dynein regulatory complex protein 9</fullName>
    </recommendedName>
    <alternativeName>
        <fullName evidence="9">IQ domain-containing protein G</fullName>
    </alternativeName>
</protein>
<feature type="coiled-coil region" evidence="10">
    <location>
        <begin position="180"/>
        <end position="214"/>
    </location>
</feature>
<name>A0A9R0DDU5_SPOFR</name>
<keyword evidence="10" id="KW-0175">Coiled coil</keyword>
<evidence type="ECO:0000313" key="11">
    <source>
        <dbReference type="Proteomes" id="UP000829999"/>
    </source>
</evidence>
<proteinExistence type="inferred from homology"/>
<keyword evidence="7" id="KW-0206">Cytoskeleton</keyword>
<dbReference type="CDD" id="cd23766">
    <property type="entry name" value="IQCG"/>
    <property type="match status" value="1"/>
</dbReference>
<evidence type="ECO:0000256" key="9">
    <source>
        <dbReference type="ARBA" id="ARBA00032183"/>
    </source>
</evidence>
<comment type="similarity">
    <text evidence="2">Belongs to the DRC9 family.</text>
</comment>